<dbReference type="Gene3D" id="2.130.10.10">
    <property type="entry name" value="YVTN repeat-like/Quinoprotein amine dehydrogenase"/>
    <property type="match status" value="3"/>
</dbReference>
<keyword evidence="3" id="KW-0732">Signal</keyword>
<feature type="region of interest" description="Disordered" evidence="2">
    <location>
        <begin position="818"/>
        <end position="845"/>
    </location>
</feature>
<dbReference type="InterPro" id="IPR015943">
    <property type="entry name" value="WD40/YVTN_repeat-like_dom_sf"/>
</dbReference>
<evidence type="ECO:0000313" key="5">
    <source>
        <dbReference type="EMBL" id="SEF67353.1"/>
    </source>
</evidence>
<feature type="region of interest" description="Disordered" evidence="2">
    <location>
        <begin position="1031"/>
        <end position="1050"/>
    </location>
</feature>
<evidence type="ECO:0000313" key="6">
    <source>
        <dbReference type="Proteomes" id="UP000236728"/>
    </source>
</evidence>
<dbReference type="RefSeq" id="WP_200821461.1">
    <property type="nucleotide sequence ID" value="NZ_FNVA01000001.1"/>
</dbReference>
<feature type="signal peptide" evidence="3">
    <location>
        <begin position="1"/>
        <end position="34"/>
    </location>
</feature>
<protein>
    <recommendedName>
        <fullName evidence="4">Sortilin N-terminal domain-containing protein</fullName>
    </recommendedName>
</protein>
<dbReference type="GO" id="GO:0010411">
    <property type="term" value="P:xyloglucan metabolic process"/>
    <property type="evidence" value="ECO:0007669"/>
    <property type="project" value="TreeGrafter"/>
</dbReference>
<evidence type="ECO:0000256" key="1">
    <source>
        <dbReference type="ARBA" id="ARBA00022737"/>
    </source>
</evidence>
<gene>
    <name evidence="5" type="ORF">SAMN05421819_0773</name>
</gene>
<dbReference type="InterPro" id="IPR052025">
    <property type="entry name" value="Xyloglucanase_GH74"/>
</dbReference>
<dbReference type="PANTHER" id="PTHR43739:SF5">
    <property type="entry name" value="EXO-ALPHA-SIALIDASE"/>
    <property type="match status" value="1"/>
</dbReference>
<dbReference type="SUPFAM" id="SSF50939">
    <property type="entry name" value="Sialidases"/>
    <property type="match status" value="2"/>
</dbReference>
<accession>A0A1H5TX49</accession>
<sequence>MFVSTFSSKHVSKWFSGVCLAGVLGLIAVQAVPAAGAQSYDPQLFSALKYRSIGPIRGGRVTAVTGVAQQPYTYYMGSTGGGVWKTTNAGHSWENISDGYFAVASIGALEVAPSNPKIIYVGTGSSKIRSNVSVGRGMYKSTDAGKTWQFLGLPDTGQIATVRIDPTNPDVVYVAAQGDPFKANPERGIYKTTDGGKTWKLVLHVSDTAGAADVEIQPGHPDVIFACIWHALRKPWTIISGAEEGGIYKSTDGGANWTKLGGGLPTGLIGRSNVAISNAAPDRIYALIEAKPGQGFYRSDDGGANWTLVNHSTEISTRPFYYDTLGVDPNNADVIWLGDETWFKSTDAGRSFQRQPIPHGDNHDVWINPKNSMFMVQGDDGGATVSIDGGKTWTPQNNQPTAEIYQVAVDNQYPYRVYGAQQDNTAVIVPSLPLGSAQDFRDGPGCETGPIMPDTTDPNIVYGGCKGQFSRQNINTHNEERYWIGAESLYGNAGSDLMYRFQRVAPMETSPNVPHEEYYGAQFLFRTRDGGVTWEKISPDLTAHPAGTQGASGEPITRDATGEEIYSTIYSIRESPKMKGLIWVGSNDGVVSVTKDDGKTWANVTPSGLPSGCRVQNMEPSPITASRAYAAIYCFLNGGDYSPYIYKTDDFGKSWAKLTDGTNGIPKDSPTRVVREDPDRAGLLYAGTEFGMYVSFDDGKHWQSFQLNLPITPVTDIKVTHKDLQVATQGRSFYILDDVTPLHQLKSASSTTPILFKPKEAVRTVQPGGGGDAIERSVPSPTYSRPGALIDYYLPKDADGDITLEILDGAGKHIKTFSSVEAPKAPPAEEGDDEGGFRRRQAPARLDKSAGMHRFTWDLRYPGFWTSVMTPEGGQGPMAVPGTYQVKLTVGGATQTQSFTLIEDPRITADGVTTADLREQFEQNLKARDLVSEVNKTVARIRTARVKLASDPAKLAKLNEVASHVITPTIRYSKPELQTHITYLYSMTNATDQKIGHDAYERYDVLKKMLAQRNQELMAILGTDYADLGRPSFPGDVTAKPGDDDDDNNN</sequence>
<dbReference type="Proteomes" id="UP000236728">
    <property type="component" value="Unassembled WGS sequence"/>
</dbReference>
<keyword evidence="1" id="KW-0677">Repeat</keyword>
<keyword evidence="6" id="KW-1185">Reference proteome</keyword>
<dbReference type="InterPro" id="IPR036278">
    <property type="entry name" value="Sialidase_sf"/>
</dbReference>
<feature type="chain" id="PRO_5009285506" description="Sortilin N-terminal domain-containing protein" evidence="3">
    <location>
        <begin position="35"/>
        <end position="1050"/>
    </location>
</feature>
<proteinExistence type="predicted"/>
<dbReference type="EMBL" id="FNVA01000001">
    <property type="protein sequence ID" value="SEF67353.1"/>
    <property type="molecule type" value="Genomic_DNA"/>
</dbReference>
<feature type="domain" description="Sortilin N-terminal" evidence="4">
    <location>
        <begin position="83"/>
        <end position="204"/>
    </location>
</feature>
<dbReference type="PANTHER" id="PTHR43739">
    <property type="entry name" value="XYLOGLUCANASE (EUROFUNG)"/>
    <property type="match status" value="1"/>
</dbReference>
<dbReference type="Pfam" id="PF15902">
    <property type="entry name" value="Sortilin-Vps10"/>
    <property type="match status" value="1"/>
</dbReference>
<dbReference type="CDD" id="cd15482">
    <property type="entry name" value="Sialidase_non-viral"/>
    <property type="match status" value="2"/>
</dbReference>
<dbReference type="InterPro" id="IPR031778">
    <property type="entry name" value="Sortilin_N"/>
</dbReference>
<evidence type="ECO:0000259" key="4">
    <source>
        <dbReference type="Pfam" id="PF15902"/>
    </source>
</evidence>
<evidence type="ECO:0000256" key="2">
    <source>
        <dbReference type="SAM" id="MobiDB-lite"/>
    </source>
</evidence>
<organism evidence="5 6">
    <name type="scientific">Bryocella elongata</name>
    <dbReference type="NCBI Taxonomy" id="863522"/>
    <lineage>
        <taxon>Bacteria</taxon>
        <taxon>Pseudomonadati</taxon>
        <taxon>Acidobacteriota</taxon>
        <taxon>Terriglobia</taxon>
        <taxon>Terriglobales</taxon>
        <taxon>Acidobacteriaceae</taxon>
        <taxon>Bryocella</taxon>
    </lineage>
</organism>
<reference evidence="5 6" key="1">
    <citation type="submission" date="2016-10" db="EMBL/GenBank/DDBJ databases">
        <authorList>
            <person name="de Groot N.N."/>
        </authorList>
    </citation>
    <scope>NUCLEOTIDE SEQUENCE [LARGE SCALE GENOMIC DNA]</scope>
    <source>
        <strain evidence="5 6">DSM 22489</strain>
    </source>
</reference>
<dbReference type="AlphaFoldDB" id="A0A1H5TX49"/>
<name>A0A1H5TX49_9BACT</name>
<evidence type="ECO:0000256" key="3">
    <source>
        <dbReference type="SAM" id="SignalP"/>
    </source>
</evidence>